<keyword evidence="1" id="KW-1133">Transmembrane helix</keyword>
<organism evidence="2 3">
    <name type="scientific">Paractinoplanes rishiriensis</name>
    <dbReference type="NCBI Taxonomy" id="1050105"/>
    <lineage>
        <taxon>Bacteria</taxon>
        <taxon>Bacillati</taxon>
        <taxon>Actinomycetota</taxon>
        <taxon>Actinomycetes</taxon>
        <taxon>Micromonosporales</taxon>
        <taxon>Micromonosporaceae</taxon>
        <taxon>Paractinoplanes</taxon>
    </lineage>
</organism>
<dbReference type="RefSeq" id="WP_203783861.1">
    <property type="nucleotide sequence ID" value="NZ_BOMV01000055.1"/>
</dbReference>
<evidence type="ECO:0000313" key="2">
    <source>
        <dbReference type="EMBL" id="GIE97171.1"/>
    </source>
</evidence>
<dbReference type="AlphaFoldDB" id="A0A919JXR4"/>
<comment type="caution">
    <text evidence="2">The sequence shown here is derived from an EMBL/GenBank/DDBJ whole genome shotgun (WGS) entry which is preliminary data.</text>
</comment>
<keyword evidence="3" id="KW-1185">Reference proteome</keyword>
<keyword evidence="1" id="KW-0812">Transmembrane</keyword>
<accession>A0A919JXR4</accession>
<reference evidence="2" key="1">
    <citation type="submission" date="2021-01" db="EMBL/GenBank/DDBJ databases">
        <title>Whole genome shotgun sequence of Actinoplanes rishiriensis NBRC 108556.</title>
        <authorList>
            <person name="Komaki H."/>
            <person name="Tamura T."/>
        </authorList>
    </citation>
    <scope>NUCLEOTIDE SEQUENCE</scope>
    <source>
        <strain evidence="2">NBRC 108556</strain>
    </source>
</reference>
<dbReference type="EMBL" id="BOMV01000055">
    <property type="protein sequence ID" value="GIE97171.1"/>
    <property type="molecule type" value="Genomic_DNA"/>
</dbReference>
<sequence>MQTTDDTKPARDSQTVELASPSEIGLLALAVGAVATVLFRRRRRRRANS</sequence>
<dbReference type="Proteomes" id="UP000636960">
    <property type="component" value="Unassembled WGS sequence"/>
</dbReference>
<protein>
    <submittedName>
        <fullName evidence="2">Uncharacterized protein</fullName>
    </submittedName>
</protein>
<name>A0A919JXR4_9ACTN</name>
<keyword evidence="1" id="KW-0472">Membrane</keyword>
<proteinExistence type="predicted"/>
<evidence type="ECO:0000256" key="1">
    <source>
        <dbReference type="SAM" id="Phobius"/>
    </source>
</evidence>
<evidence type="ECO:0000313" key="3">
    <source>
        <dbReference type="Proteomes" id="UP000636960"/>
    </source>
</evidence>
<gene>
    <name evidence="2" type="ORF">Ari01nite_46360</name>
</gene>
<feature type="transmembrane region" description="Helical" evidence="1">
    <location>
        <begin position="20"/>
        <end position="39"/>
    </location>
</feature>